<feature type="coiled-coil region" evidence="2">
    <location>
        <begin position="139"/>
        <end position="244"/>
    </location>
</feature>
<keyword evidence="1 2" id="KW-0175">Coiled coil</keyword>
<evidence type="ECO:0000313" key="4">
    <source>
        <dbReference type="EMBL" id="EFA08140.2"/>
    </source>
</evidence>
<dbReference type="InterPro" id="IPR027417">
    <property type="entry name" value="P-loop_NTPase"/>
</dbReference>
<dbReference type="FunFam" id="3.40.50.300:FF:000385">
    <property type="entry name" value="Structural maintenance of chromosomes 2"/>
    <property type="match status" value="1"/>
</dbReference>
<evidence type="ECO:0000259" key="3">
    <source>
        <dbReference type="SMART" id="SM00968"/>
    </source>
</evidence>
<dbReference type="AlphaFoldDB" id="D6WWG2"/>
<reference evidence="4 5" key="1">
    <citation type="journal article" date="2008" name="Nature">
        <title>The genome of the model beetle and pest Tribolium castaneum.</title>
        <authorList>
            <consortium name="Tribolium Genome Sequencing Consortium"/>
            <person name="Richards S."/>
            <person name="Gibbs R.A."/>
            <person name="Weinstock G.M."/>
            <person name="Brown S.J."/>
            <person name="Denell R."/>
            <person name="Beeman R.W."/>
            <person name="Gibbs R."/>
            <person name="Beeman R.W."/>
            <person name="Brown S.J."/>
            <person name="Bucher G."/>
            <person name="Friedrich M."/>
            <person name="Grimmelikhuijzen C.J."/>
            <person name="Klingler M."/>
            <person name="Lorenzen M."/>
            <person name="Richards S."/>
            <person name="Roth S."/>
            <person name="Schroder R."/>
            <person name="Tautz D."/>
            <person name="Zdobnov E.M."/>
            <person name="Muzny D."/>
            <person name="Gibbs R.A."/>
            <person name="Weinstock G.M."/>
            <person name="Attaway T."/>
            <person name="Bell S."/>
            <person name="Buhay C.J."/>
            <person name="Chandrabose M.N."/>
            <person name="Chavez D."/>
            <person name="Clerk-Blankenburg K.P."/>
            <person name="Cree A."/>
            <person name="Dao M."/>
            <person name="Davis C."/>
            <person name="Chacko J."/>
            <person name="Dinh H."/>
            <person name="Dugan-Rocha S."/>
            <person name="Fowler G."/>
            <person name="Garner T.T."/>
            <person name="Garnes J."/>
            <person name="Gnirke A."/>
            <person name="Hawes A."/>
            <person name="Hernandez J."/>
            <person name="Hines S."/>
            <person name="Holder M."/>
            <person name="Hume J."/>
            <person name="Jhangiani S.N."/>
            <person name="Joshi V."/>
            <person name="Khan Z.M."/>
            <person name="Jackson L."/>
            <person name="Kovar C."/>
            <person name="Kowis A."/>
            <person name="Lee S."/>
            <person name="Lewis L.R."/>
            <person name="Margolis J."/>
            <person name="Morgan M."/>
            <person name="Nazareth L.V."/>
            <person name="Nguyen N."/>
            <person name="Okwuonu G."/>
            <person name="Parker D."/>
            <person name="Richards S."/>
            <person name="Ruiz S.J."/>
            <person name="Santibanez J."/>
            <person name="Savard J."/>
            <person name="Scherer S.E."/>
            <person name="Schneider B."/>
            <person name="Sodergren E."/>
            <person name="Tautz D."/>
            <person name="Vattahil S."/>
            <person name="Villasana D."/>
            <person name="White C.S."/>
            <person name="Wright R."/>
            <person name="Park Y."/>
            <person name="Beeman R.W."/>
            <person name="Lord J."/>
            <person name="Oppert B."/>
            <person name="Lorenzen M."/>
            <person name="Brown S."/>
            <person name="Wang L."/>
            <person name="Savard J."/>
            <person name="Tautz D."/>
            <person name="Richards S."/>
            <person name="Weinstock G."/>
            <person name="Gibbs R.A."/>
            <person name="Liu Y."/>
            <person name="Worley K."/>
            <person name="Weinstock G."/>
            <person name="Elsik C.G."/>
            <person name="Reese J.T."/>
            <person name="Elhaik E."/>
            <person name="Landan G."/>
            <person name="Graur D."/>
            <person name="Arensburger P."/>
            <person name="Atkinson P."/>
            <person name="Beeman R.W."/>
            <person name="Beidler J."/>
            <person name="Brown S.J."/>
            <person name="Demuth J.P."/>
            <person name="Drury D.W."/>
            <person name="Du Y.Z."/>
            <person name="Fujiwara H."/>
            <person name="Lorenzen M."/>
            <person name="Maselli V."/>
            <person name="Osanai M."/>
            <person name="Park Y."/>
            <person name="Robertson H.M."/>
            <person name="Tu Z."/>
            <person name="Wang J.J."/>
            <person name="Wang S."/>
            <person name="Richards S."/>
            <person name="Song H."/>
            <person name="Zhang L."/>
            <person name="Sodergren E."/>
            <person name="Werner D."/>
            <person name="Stanke M."/>
            <person name="Morgenstern B."/>
            <person name="Solovyev V."/>
            <person name="Kosarev P."/>
            <person name="Brown G."/>
            <person name="Chen H.C."/>
            <person name="Ermolaeva O."/>
            <person name="Hlavina W."/>
            <person name="Kapustin Y."/>
            <person name="Kiryutin B."/>
            <person name="Kitts P."/>
            <person name="Maglott D."/>
            <person name="Pruitt K."/>
            <person name="Sapojnikov V."/>
            <person name="Souvorov A."/>
            <person name="Mackey A.J."/>
            <person name="Waterhouse R.M."/>
            <person name="Wyder S."/>
            <person name="Zdobnov E.M."/>
            <person name="Zdobnov E.M."/>
            <person name="Wyder S."/>
            <person name="Kriventseva E.V."/>
            <person name="Kadowaki T."/>
            <person name="Bork P."/>
            <person name="Aranda M."/>
            <person name="Bao R."/>
            <person name="Beermann A."/>
            <person name="Berns N."/>
            <person name="Bolognesi R."/>
            <person name="Bonneton F."/>
            <person name="Bopp D."/>
            <person name="Brown S.J."/>
            <person name="Bucher G."/>
            <person name="Butts T."/>
            <person name="Chaumot A."/>
            <person name="Denell R.E."/>
            <person name="Ferrier D.E."/>
            <person name="Friedrich M."/>
            <person name="Gordon C.M."/>
            <person name="Jindra M."/>
            <person name="Klingler M."/>
            <person name="Lan Q."/>
            <person name="Lattorff H.M."/>
            <person name="Laudet V."/>
            <person name="von Levetsow C."/>
            <person name="Liu Z."/>
            <person name="Lutz R."/>
            <person name="Lynch J.A."/>
            <person name="da Fonseca R.N."/>
            <person name="Posnien N."/>
            <person name="Reuter R."/>
            <person name="Roth S."/>
            <person name="Savard J."/>
            <person name="Schinko J.B."/>
            <person name="Schmitt C."/>
            <person name="Schoppmeier M."/>
            <person name="Schroder R."/>
            <person name="Shippy T.D."/>
            <person name="Simonnet F."/>
            <person name="Marques-Souza H."/>
            <person name="Tautz D."/>
            <person name="Tomoyasu Y."/>
            <person name="Trauner J."/>
            <person name="Van der Zee M."/>
            <person name="Vervoort M."/>
            <person name="Wittkopp N."/>
            <person name="Wimmer E.A."/>
            <person name="Yang X."/>
            <person name="Jones A.K."/>
            <person name="Sattelle D.B."/>
            <person name="Ebert P.R."/>
            <person name="Nelson D."/>
            <person name="Scott J.G."/>
            <person name="Beeman R.W."/>
            <person name="Muthukrishnan S."/>
            <person name="Kramer K.J."/>
            <person name="Arakane Y."/>
            <person name="Beeman R.W."/>
            <person name="Zhu Q."/>
            <person name="Hogenkamp D."/>
            <person name="Dixit R."/>
            <person name="Oppert B."/>
            <person name="Jiang H."/>
            <person name="Zou Z."/>
            <person name="Marshall J."/>
            <person name="Elpidina E."/>
            <person name="Vinokurov K."/>
            <person name="Oppert C."/>
            <person name="Zou Z."/>
            <person name="Evans J."/>
            <person name="Lu Z."/>
            <person name="Zhao P."/>
            <person name="Sumathipala N."/>
            <person name="Altincicek B."/>
            <person name="Vilcinskas A."/>
            <person name="Williams M."/>
            <person name="Hultmark D."/>
            <person name="Hetru C."/>
            <person name="Jiang H."/>
            <person name="Grimmelikhuijzen C.J."/>
            <person name="Hauser F."/>
            <person name="Cazzamali G."/>
            <person name="Williamson M."/>
            <person name="Park Y."/>
            <person name="Li B."/>
            <person name="Tanaka Y."/>
            <person name="Predel R."/>
            <person name="Neupert S."/>
            <person name="Schachtner J."/>
            <person name="Verleyen P."/>
            <person name="Raible F."/>
            <person name="Bork P."/>
            <person name="Friedrich M."/>
            <person name="Walden K.K."/>
            <person name="Robertson H.M."/>
            <person name="Angeli S."/>
            <person name="Foret S."/>
            <person name="Bucher G."/>
            <person name="Schuetz S."/>
            <person name="Maleszka R."/>
            <person name="Wimmer E.A."/>
            <person name="Beeman R.W."/>
            <person name="Lorenzen M."/>
            <person name="Tomoyasu Y."/>
            <person name="Miller S.C."/>
            <person name="Grossmann D."/>
            <person name="Bucher G."/>
        </authorList>
    </citation>
    <scope>NUCLEOTIDE SEQUENCE [LARGE SCALE GENOMIC DNA]</scope>
    <source>
        <strain evidence="4 5">Georgia GA2</strain>
    </source>
</reference>
<name>D6WWG2_TRICA</name>
<gene>
    <name evidence="4" type="primary">AUGUSTUS-3.0.2_05757</name>
    <name evidence="4" type="ORF">TcasGA2_TC005757</name>
</gene>
<dbReference type="Pfam" id="PF02463">
    <property type="entry name" value="SMC_N"/>
    <property type="match status" value="1"/>
</dbReference>
<dbReference type="EMBL" id="KQ971361">
    <property type="protein sequence ID" value="EFA08140.2"/>
    <property type="molecule type" value="Genomic_DNA"/>
</dbReference>
<dbReference type="FunCoup" id="D6WWG2">
    <property type="interactions" value="1555"/>
</dbReference>
<dbReference type="InterPro" id="IPR003395">
    <property type="entry name" value="RecF/RecN/SMC_N"/>
</dbReference>
<dbReference type="SMART" id="SM00968">
    <property type="entry name" value="SMC_hinge"/>
    <property type="match status" value="1"/>
</dbReference>
<dbReference type="InterPro" id="IPR010935">
    <property type="entry name" value="SMC_hinge"/>
</dbReference>
<dbReference type="Gene3D" id="3.30.70.1620">
    <property type="match status" value="1"/>
</dbReference>
<dbReference type="OMA" id="THNKIAM"/>
<dbReference type="InterPro" id="IPR036277">
    <property type="entry name" value="SMC_hinge_sf"/>
</dbReference>
<keyword evidence="5" id="KW-1185">Reference proteome</keyword>
<feature type="coiled-coil region" evidence="2">
    <location>
        <begin position="566"/>
        <end position="593"/>
    </location>
</feature>
<evidence type="ECO:0000256" key="2">
    <source>
        <dbReference type="SAM" id="Coils"/>
    </source>
</evidence>
<feature type="coiled-coil region" evidence="2">
    <location>
        <begin position="868"/>
        <end position="916"/>
    </location>
</feature>
<dbReference type="STRING" id="7070.D6WWG2"/>
<dbReference type="PIRSF" id="PIRSF005719">
    <property type="entry name" value="SMC"/>
    <property type="match status" value="1"/>
</dbReference>
<dbReference type="InParanoid" id="D6WWG2"/>
<reference evidence="4 5" key="2">
    <citation type="journal article" date="2010" name="Nucleic Acids Res.">
        <title>BeetleBase in 2010: revisions to provide comprehensive genomic information for Tribolium castaneum.</title>
        <authorList>
            <person name="Kim H.S."/>
            <person name="Murphy T."/>
            <person name="Xia J."/>
            <person name="Caragea D."/>
            <person name="Park Y."/>
            <person name="Beeman R.W."/>
            <person name="Lorenzen M.D."/>
            <person name="Butcher S."/>
            <person name="Manak J.R."/>
            <person name="Brown S.J."/>
        </authorList>
    </citation>
    <scope>GENOME REANNOTATION</scope>
    <source>
        <strain evidence="4 5">Georgia GA2</strain>
    </source>
</reference>
<dbReference type="InterPro" id="IPR024704">
    <property type="entry name" value="SMC"/>
</dbReference>
<dbReference type="eggNOG" id="KOG0933">
    <property type="taxonomic scope" value="Eukaryota"/>
</dbReference>
<protein>
    <submittedName>
        <fullName evidence="4">Structural maintenance of chromosomes protein 2-like Protein</fullName>
    </submittedName>
</protein>
<accession>D6WWG2</accession>
<dbReference type="GO" id="GO:0005694">
    <property type="term" value="C:chromosome"/>
    <property type="evidence" value="ECO:0007669"/>
    <property type="project" value="InterPro"/>
</dbReference>
<dbReference type="Pfam" id="PF06470">
    <property type="entry name" value="SMC_hinge"/>
    <property type="match status" value="1"/>
</dbReference>
<dbReference type="GO" id="GO:0051276">
    <property type="term" value="P:chromosome organization"/>
    <property type="evidence" value="ECO:0007669"/>
    <property type="project" value="InterPro"/>
</dbReference>
<sequence>MMGGKSKYMINGMSVQNKKVQDLFCSIQLNVNNPHFLIMQGKITKVLNMKPFEILGMIEEGAGTKMYTTKRDDTLKTIRKKDAKLTELQTIMKEVITPRLEKLREERRQYIEFKNVEKELDHMLGLYKAWEYVVSNRRYVEMKNKLEAEENSLKNVEEEKTLHKERIKELDGIIKELTKKAEADGNKGLEKLENELRTAEKSQAKVNANIKSLNDEIDNETKRKKQLEKNFSDDEKTLKLKESNLAKVESTFLKLKEADEKDKEAYLTSQKRVVALSAGMELNDQGEAESLLAQLMNVRQEVSEVTSNKNCTRVKLKYFEDRLKEKQRKSSNANEIHKDQQAQKAMTQEIEQLKNSMKKLHFKEDWMNDLKNRRGQLAQEMRVLKQRVDHFEMRNSYTQFRYKDPEPNFKRSSVIGVVCRLFEVKDEAAAYALEMAAGGRLYNVVIDTDITGKKLLKNGDLQQRRTFMPLNKIQVNKMSNSVVKTAESLVGKDNIKLALDYLKYDKKMQVVMEHIFGNVFICKDMDVAKQVAFDNRIRRKCVTLDGDIVDPAGTLTGGSREQTESVLKQLETIKQVEQQLNAKEEEFEKIESEIREMGPKEEQFATYRRQLELKEHELSLITQRLQQSTYYQQKEEIANLEKEIEHLKQTIASCEENEKKLNEKVASLEKQVEGSKGGTEKKLKEAEAEMARLKAKADKSRKEWQQKELDYATFKGEIEELKQSLLDTKQQIEAAEANIEKLKQQLEEIGTQSTEMNENIAELQAQLKKGKAEIVEKNKDVQKKINEKEELQSKITQCEIQMKESTHKLKKLQDECKNLKTRQADCEQRANRNELKNAEKMSDEDGLKLERKIREAQEMRKNLGRTVNSQAQVHFEEQEKEYNEVKKKLRIVEQDKQKLLDAIKELDRKREDIVCKAYSQISKDFGSIFSTLLPGAAAKLLPPTGQTVLQGVEIKVSLGGIWKDSLTELSGGQRSLAALSLILAMLLFKPAPLYILDEVDAALDLSHTQNIGRMLKTHFKTSQFIVVSLKDGMFSNANVLFKTQFVDGVSTVSRTVNRSAV</sequence>
<feature type="coiled-coil region" evidence="2">
    <location>
        <begin position="630"/>
        <end position="829"/>
    </location>
</feature>
<dbReference type="Gene3D" id="3.40.50.300">
    <property type="entry name" value="P-loop containing nucleotide triphosphate hydrolases"/>
    <property type="match status" value="2"/>
</dbReference>
<dbReference type="Gene3D" id="1.10.287.1490">
    <property type="match status" value="1"/>
</dbReference>
<dbReference type="PANTHER" id="PTHR43977">
    <property type="entry name" value="STRUCTURAL MAINTENANCE OF CHROMOSOMES PROTEIN 3"/>
    <property type="match status" value="1"/>
</dbReference>
<dbReference type="Proteomes" id="UP000007266">
    <property type="component" value="Linkage group 8"/>
</dbReference>
<dbReference type="GO" id="GO:0005524">
    <property type="term" value="F:ATP binding"/>
    <property type="evidence" value="ECO:0007669"/>
    <property type="project" value="InterPro"/>
</dbReference>
<dbReference type="GO" id="GO:0016887">
    <property type="term" value="F:ATP hydrolysis activity"/>
    <property type="evidence" value="ECO:0007669"/>
    <property type="project" value="InterPro"/>
</dbReference>
<dbReference type="HOGENOM" id="CLU_001042_9_0_1"/>
<dbReference type="SUPFAM" id="SSF52540">
    <property type="entry name" value="P-loop containing nucleoside triphosphate hydrolases"/>
    <property type="match status" value="1"/>
</dbReference>
<organism evidence="4 5">
    <name type="scientific">Tribolium castaneum</name>
    <name type="common">Red flour beetle</name>
    <dbReference type="NCBI Taxonomy" id="7070"/>
    <lineage>
        <taxon>Eukaryota</taxon>
        <taxon>Metazoa</taxon>
        <taxon>Ecdysozoa</taxon>
        <taxon>Arthropoda</taxon>
        <taxon>Hexapoda</taxon>
        <taxon>Insecta</taxon>
        <taxon>Pterygota</taxon>
        <taxon>Neoptera</taxon>
        <taxon>Endopterygota</taxon>
        <taxon>Coleoptera</taxon>
        <taxon>Polyphaga</taxon>
        <taxon>Cucujiformia</taxon>
        <taxon>Tenebrionidae</taxon>
        <taxon>Tenebrionidae incertae sedis</taxon>
        <taxon>Tribolium</taxon>
    </lineage>
</organism>
<dbReference type="Gene3D" id="1.20.1060.20">
    <property type="match status" value="1"/>
</dbReference>
<feature type="domain" description="SMC hinge" evidence="3">
    <location>
        <begin position="412"/>
        <end position="532"/>
    </location>
</feature>
<evidence type="ECO:0000313" key="5">
    <source>
        <dbReference type="Proteomes" id="UP000007266"/>
    </source>
</evidence>
<evidence type="ECO:0000256" key="1">
    <source>
        <dbReference type="ARBA" id="ARBA00023054"/>
    </source>
</evidence>
<feature type="coiled-coil region" evidence="2">
    <location>
        <begin position="288"/>
        <end position="387"/>
    </location>
</feature>
<dbReference type="SUPFAM" id="SSF75553">
    <property type="entry name" value="Smc hinge domain"/>
    <property type="match status" value="1"/>
</dbReference>
<proteinExistence type="predicted"/>